<feature type="transmembrane region" description="Helical" evidence="3">
    <location>
        <begin position="81"/>
        <end position="100"/>
    </location>
</feature>
<dbReference type="InterPro" id="IPR004843">
    <property type="entry name" value="Calcineurin-like_PHP"/>
</dbReference>
<feature type="transmembrane region" description="Helical" evidence="3">
    <location>
        <begin position="6"/>
        <end position="29"/>
    </location>
</feature>
<gene>
    <name evidence="5" type="ORF">Pla175_46420</name>
</gene>
<dbReference type="GO" id="GO:0008758">
    <property type="term" value="F:UDP-2,3-diacylglucosamine hydrolase activity"/>
    <property type="evidence" value="ECO:0007669"/>
    <property type="project" value="TreeGrafter"/>
</dbReference>
<dbReference type="Pfam" id="PF00149">
    <property type="entry name" value="Metallophos"/>
    <property type="match status" value="1"/>
</dbReference>
<keyword evidence="3" id="KW-0812">Transmembrane</keyword>
<dbReference type="GO" id="GO:0009245">
    <property type="term" value="P:lipid A biosynthetic process"/>
    <property type="evidence" value="ECO:0007669"/>
    <property type="project" value="TreeGrafter"/>
</dbReference>
<keyword evidence="1" id="KW-0479">Metal-binding</keyword>
<evidence type="ECO:0000256" key="2">
    <source>
        <dbReference type="ARBA" id="ARBA00022801"/>
    </source>
</evidence>
<dbReference type="EMBL" id="CP036291">
    <property type="protein sequence ID" value="QDU91222.1"/>
    <property type="molecule type" value="Genomic_DNA"/>
</dbReference>
<dbReference type="GO" id="GO:0016020">
    <property type="term" value="C:membrane"/>
    <property type="evidence" value="ECO:0007669"/>
    <property type="project" value="GOC"/>
</dbReference>
<evidence type="ECO:0000256" key="1">
    <source>
        <dbReference type="ARBA" id="ARBA00022723"/>
    </source>
</evidence>
<protein>
    <submittedName>
        <fullName evidence="5">Putative metallophosphoesterase</fullName>
        <ecNumber evidence="5">3.1.-.-</ecNumber>
    </submittedName>
</protein>
<proteinExistence type="predicted"/>
<reference evidence="5 6" key="1">
    <citation type="submission" date="2019-02" db="EMBL/GenBank/DDBJ databases">
        <title>Deep-cultivation of Planctomycetes and their phenomic and genomic characterization uncovers novel biology.</title>
        <authorList>
            <person name="Wiegand S."/>
            <person name="Jogler M."/>
            <person name="Boedeker C."/>
            <person name="Pinto D."/>
            <person name="Vollmers J."/>
            <person name="Rivas-Marin E."/>
            <person name="Kohn T."/>
            <person name="Peeters S.H."/>
            <person name="Heuer A."/>
            <person name="Rast P."/>
            <person name="Oberbeckmann S."/>
            <person name="Bunk B."/>
            <person name="Jeske O."/>
            <person name="Meyerdierks A."/>
            <person name="Storesund J.E."/>
            <person name="Kallscheuer N."/>
            <person name="Luecker S."/>
            <person name="Lage O.M."/>
            <person name="Pohl T."/>
            <person name="Merkel B.J."/>
            <person name="Hornburger P."/>
            <person name="Mueller R.-W."/>
            <person name="Bruemmer F."/>
            <person name="Labrenz M."/>
            <person name="Spormann A.M."/>
            <person name="Op den Camp H."/>
            <person name="Overmann J."/>
            <person name="Amann R."/>
            <person name="Jetten M.S.M."/>
            <person name="Mascher T."/>
            <person name="Medema M.H."/>
            <person name="Devos D.P."/>
            <person name="Kaster A.-K."/>
            <person name="Ovreas L."/>
            <person name="Rohde M."/>
            <person name="Galperin M.Y."/>
            <person name="Jogler C."/>
        </authorList>
    </citation>
    <scope>NUCLEOTIDE SEQUENCE [LARGE SCALE GENOMIC DNA]</scope>
    <source>
        <strain evidence="5 6">Pla175</strain>
    </source>
</reference>
<evidence type="ECO:0000259" key="4">
    <source>
        <dbReference type="Pfam" id="PF00149"/>
    </source>
</evidence>
<evidence type="ECO:0000313" key="6">
    <source>
        <dbReference type="Proteomes" id="UP000317429"/>
    </source>
</evidence>
<dbReference type="OrthoDB" id="9780884at2"/>
<organism evidence="5 6">
    <name type="scientific">Pirellulimonas nuda</name>
    <dbReference type="NCBI Taxonomy" id="2528009"/>
    <lineage>
        <taxon>Bacteria</taxon>
        <taxon>Pseudomonadati</taxon>
        <taxon>Planctomycetota</taxon>
        <taxon>Planctomycetia</taxon>
        <taxon>Pirellulales</taxon>
        <taxon>Lacipirellulaceae</taxon>
        <taxon>Pirellulimonas</taxon>
    </lineage>
</organism>
<dbReference type="PANTHER" id="PTHR31302">
    <property type="entry name" value="TRANSMEMBRANE PROTEIN WITH METALLOPHOSPHOESTERASE DOMAIN-RELATED"/>
    <property type="match status" value="1"/>
</dbReference>
<dbReference type="CDD" id="cd07385">
    <property type="entry name" value="MPP_YkuE_C"/>
    <property type="match status" value="1"/>
</dbReference>
<accession>A0A518DII1</accession>
<keyword evidence="3" id="KW-0472">Membrane</keyword>
<keyword evidence="3" id="KW-1133">Transmembrane helix</keyword>
<dbReference type="GO" id="GO:0046872">
    <property type="term" value="F:metal ion binding"/>
    <property type="evidence" value="ECO:0007669"/>
    <property type="project" value="UniProtKB-KW"/>
</dbReference>
<dbReference type="KEGG" id="pnd:Pla175_46420"/>
<dbReference type="SUPFAM" id="SSF56300">
    <property type="entry name" value="Metallo-dependent phosphatases"/>
    <property type="match status" value="1"/>
</dbReference>
<dbReference type="Gene3D" id="3.60.21.10">
    <property type="match status" value="1"/>
</dbReference>
<dbReference type="Proteomes" id="UP000317429">
    <property type="component" value="Chromosome"/>
</dbReference>
<dbReference type="PANTHER" id="PTHR31302:SF31">
    <property type="entry name" value="PHOSPHODIESTERASE YAEI"/>
    <property type="match status" value="1"/>
</dbReference>
<keyword evidence="6" id="KW-1185">Reference proteome</keyword>
<feature type="domain" description="Calcineurin-like phosphoesterase" evidence="4">
    <location>
        <begin position="166"/>
        <end position="324"/>
    </location>
</feature>
<dbReference type="EC" id="3.1.-.-" evidence="5"/>
<sequence length="386" mass="41339">MPDSLVAIALPVALLVALAGHATLCGAFINRLHGWGWRRHAVDALTFAAFLYFLAFPAWLAYAWLDGSLRAQASGAGPLALYGWACIAVAVVALATRLAWRLDPQRSVPAGRTTETLDLRAQLGPGVVRAGVPRTLASLPGNGLLQVAVEKNTLPCPRLPEPLDGLKIAMLSDLHMSGRLGVEYFRAVVDRVNAWSPDLVALCGDLVERPQCMPWIDSTIARLEATHGVYGILGNHDEKVDVAELRQRLATAGVRDVSSQTQTLMIDGAGLLIAGNEAPWFAGPGDVPAIDPETFRLALLHTPDQWPWAIAEQFDLALAGHTHGGQVCLPWMGAIACPSRHGTRYASGLFRRGPTTLYVGRGTGSLAPLRYFCPPEVTLLTLTCSG</sequence>
<evidence type="ECO:0000313" key="5">
    <source>
        <dbReference type="EMBL" id="QDU91222.1"/>
    </source>
</evidence>
<keyword evidence="2 5" id="KW-0378">Hydrolase</keyword>
<dbReference type="InterPro" id="IPR051158">
    <property type="entry name" value="Metallophosphoesterase_sf"/>
</dbReference>
<dbReference type="RefSeq" id="WP_145291131.1">
    <property type="nucleotide sequence ID" value="NZ_CP036291.1"/>
</dbReference>
<name>A0A518DII1_9BACT</name>
<feature type="transmembrane region" description="Helical" evidence="3">
    <location>
        <begin position="41"/>
        <end position="61"/>
    </location>
</feature>
<dbReference type="InterPro" id="IPR029052">
    <property type="entry name" value="Metallo-depent_PP-like"/>
</dbReference>
<dbReference type="AlphaFoldDB" id="A0A518DII1"/>
<evidence type="ECO:0000256" key="3">
    <source>
        <dbReference type="SAM" id="Phobius"/>
    </source>
</evidence>